<protein>
    <submittedName>
        <fullName evidence="1">Uncharacterized protein</fullName>
    </submittedName>
</protein>
<reference evidence="1" key="1">
    <citation type="journal article" date="2023" name="G3 (Bethesda)">
        <title>A reference genome for the long-term kleptoplast-retaining sea slug Elysia crispata morphotype clarki.</title>
        <authorList>
            <person name="Eastman K.E."/>
            <person name="Pendleton A.L."/>
            <person name="Shaikh M.A."/>
            <person name="Suttiyut T."/>
            <person name="Ogas R."/>
            <person name="Tomko P."/>
            <person name="Gavelis G."/>
            <person name="Widhalm J.R."/>
            <person name="Wisecaver J.H."/>
        </authorList>
    </citation>
    <scope>NUCLEOTIDE SEQUENCE</scope>
    <source>
        <strain evidence="1">ECLA1</strain>
    </source>
</reference>
<dbReference type="EMBL" id="JAWDGP010005687">
    <property type="protein sequence ID" value="KAK3753885.1"/>
    <property type="molecule type" value="Genomic_DNA"/>
</dbReference>
<evidence type="ECO:0000313" key="1">
    <source>
        <dbReference type="EMBL" id="KAK3753885.1"/>
    </source>
</evidence>
<keyword evidence="2" id="KW-1185">Reference proteome</keyword>
<comment type="caution">
    <text evidence="1">The sequence shown here is derived from an EMBL/GenBank/DDBJ whole genome shotgun (WGS) entry which is preliminary data.</text>
</comment>
<evidence type="ECO:0000313" key="2">
    <source>
        <dbReference type="Proteomes" id="UP001283361"/>
    </source>
</evidence>
<gene>
    <name evidence="1" type="ORF">RRG08_006272</name>
</gene>
<sequence length="278" mass="31471">MGEPPGGLGEGLDDVPAASRHDQLSQLLHVASSARTVLRQLPHHEGHLFNESGLPATLYSPASVGLKPVTSVARCNYFYSLIREQINPWAYAEQSKIENRRTSIVQLVSNRRRRYNTHCRSSGVEIQLNDKKSQLTAPSGPDQPAGRSTLILSRLHIELKRFRSVFQYLGSRFQTRRPARKRTGKHTRILHYIFPALISGKDKKTDECEVLHEHIKKTSRNITLDQSKGVPHKHPGRAVVSHRQCWCVRASTGLGKMFTFQLVQRVQRDGGYTERRLG</sequence>
<organism evidence="1 2">
    <name type="scientific">Elysia crispata</name>
    <name type="common">lettuce slug</name>
    <dbReference type="NCBI Taxonomy" id="231223"/>
    <lineage>
        <taxon>Eukaryota</taxon>
        <taxon>Metazoa</taxon>
        <taxon>Spiralia</taxon>
        <taxon>Lophotrochozoa</taxon>
        <taxon>Mollusca</taxon>
        <taxon>Gastropoda</taxon>
        <taxon>Heterobranchia</taxon>
        <taxon>Euthyneura</taxon>
        <taxon>Panpulmonata</taxon>
        <taxon>Sacoglossa</taxon>
        <taxon>Placobranchoidea</taxon>
        <taxon>Plakobranchidae</taxon>
        <taxon>Elysia</taxon>
    </lineage>
</organism>
<name>A0AAE1D2I2_9GAST</name>
<dbReference type="Proteomes" id="UP001283361">
    <property type="component" value="Unassembled WGS sequence"/>
</dbReference>
<accession>A0AAE1D2I2</accession>
<proteinExistence type="predicted"/>
<dbReference type="AlphaFoldDB" id="A0AAE1D2I2"/>